<feature type="compositionally biased region" description="Basic and acidic residues" evidence="1">
    <location>
        <begin position="293"/>
        <end position="307"/>
    </location>
</feature>
<evidence type="ECO:0000313" key="5">
    <source>
        <dbReference type="Proteomes" id="UP000264353"/>
    </source>
</evidence>
<feature type="compositionally biased region" description="Basic and acidic residues" evidence="1">
    <location>
        <begin position="514"/>
        <end position="523"/>
    </location>
</feature>
<dbReference type="Pfam" id="PF14111">
    <property type="entry name" value="DUF4283"/>
    <property type="match status" value="1"/>
</dbReference>
<dbReference type="AlphaFoldDB" id="A0A397YYY7"/>
<feature type="domain" description="Zinc knuckle CX2CX4HX4C" evidence="3">
    <location>
        <begin position="169"/>
        <end position="207"/>
    </location>
</feature>
<accession>A0A397YYY7</accession>
<organism evidence="4 5">
    <name type="scientific">Brassica campestris</name>
    <name type="common">Field mustard</name>
    <dbReference type="NCBI Taxonomy" id="3711"/>
    <lineage>
        <taxon>Eukaryota</taxon>
        <taxon>Viridiplantae</taxon>
        <taxon>Streptophyta</taxon>
        <taxon>Embryophyta</taxon>
        <taxon>Tracheophyta</taxon>
        <taxon>Spermatophyta</taxon>
        <taxon>Magnoliopsida</taxon>
        <taxon>eudicotyledons</taxon>
        <taxon>Gunneridae</taxon>
        <taxon>Pentapetalae</taxon>
        <taxon>rosids</taxon>
        <taxon>malvids</taxon>
        <taxon>Brassicales</taxon>
        <taxon>Brassicaceae</taxon>
        <taxon>Brassiceae</taxon>
        <taxon>Brassica</taxon>
    </lineage>
</organism>
<feature type="region of interest" description="Disordered" evidence="1">
    <location>
        <begin position="461"/>
        <end position="588"/>
    </location>
</feature>
<dbReference type="PANTHER" id="PTHR31286">
    <property type="entry name" value="GLYCINE-RICH CELL WALL STRUCTURAL PROTEIN 1.8-LIKE"/>
    <property type="match status" value="1"/>
</dbReference>
<feature type="compositionally biased region" description="Basic and acidic residues" evidence="1">
    <location>
        <begin position="237"/>
        <end position="267"/>
    </location>
</feature>
<dbReference type="PANTHER" id="PTHR31286:SF162">
    <property type="entry name" value="DUF4283 DOMAIN-CONTAINING PROTEIN-RELATED"/>
    <property type="match status" value="1"/>
</dbReference>
<sequence length="588" mass="66237">MNRSRSAHMADVKGKGICYEDDDEPIQLTDQGDSPIIRDYHLSLIGKVLNPKKQSVVKLLQTMPAQWEMQDKITANDLGNGKFLLNFVTEEDLQAVLRQGPFHYNFCMFVLVRWEPVVHDDYPWIIPFWIEITGIPLHLWTINNLKNIGKRLGHIDTVELAAGRMLIDVDTRKPLTFKRKIASPEGDEVWIEIHYEKLFKYCKTCRMETLPTTQGERSDVFSRVQLPVGGVSRQSLLRDKATENRFGRDGYGRRDNRSRSPVRERRTAGGFMNDARAAYSRRDGDYSRYDGGRDKTVWGQGGKERKSTSGYAKQSSRYAPYGKHKPTTWRVKEWSTSCAVDNEEGTASYVGTQSRSNGDVSVQIPDDVMVHDPHKSGGKRIASQIVTPVRNDNDDNVTKRPRISPRLLTFSPTEKVLPDDAQIIGALNGMEIAPEIQDETMIAMETQDDDLLGEDLMEMEGTGREVEPVGNGSERVKPRKSSHKSGGRSGFPFGIQNKKAVFLRRGSPRPRRSSSRDKLHTERQGPGPSKSSRGSTHTGNGLEGDWERPHSSTPYGDVSEASPRTCKDEIKFGNVLRVSQQQEMDLGS</sequence>
<evidence type="ECO:0008006" key="6">
    <source>
        <dbReference type="Google" id="ProtNLM"/>
    </source>
</evidence>
<dbReference type="InterPro" id="IPR025836">
    <property type="entry name" value="Zn_knuckle_CX2CX4HX4C"/>
</dbReference>
<feature type="compositionally biased region" description="Polar residues" evidence="1">
    <location>
        <begin position="529"/>
        <end position="539"/>
    </location>
</feature>
<feature type="compositionally biased region" description="Polar residues" evidence="1">
    <location>
        <begin position="308"/>
        <end position="317"/>
    </location>
</feature>
<evidence type="ECO:0000259" key="3">
    <source>
        <dbReference type="Pfam" id="PF14392"/>
    </source>
</evidence>
<dbReference type="InterPro" id="IPR040256">
    <property type="entry name" value="At4g02000-like"/>
</dbReference>
<feature type="compositionally biased region" description="Polar residues" evidence="1">
    <location>
        <begin position="577"/>
        <end position="588"/>
    </location>
</feature>
<reference evidence="4 5" key="1">
    <citation type="submission" date="2018-06" db="EMBL/GenBank/DDBJ databases">
        <title>WGS assembly of Brassica rapa FPsc.</title>
        <authorList>
            <person name="Bowman J."/>
            <person name="Kohchi T."/>
            <person name="Yamato K."/>
            <person name="Jenkins J."/>
            <person name="Shu S."/>
            <person name="Ishizaki K."/>
            <person name="Yamaoka S."/>
            <person name="Nishihama R."/>
            <person name="Nakamura Y."/>
            <person name="Berger F."/>
            <person name="Adam C."/>
            <person name="Aki S."/>
            <person name="Althoff F."/>
            <person name="Araki T."/>
            <person name="Arteaga-Vazquez M."/>
            <person name="Balasubrmanian S."/>
            <person name="Bauer D."/>
            <person name="Boehm C."/>
            <person name="Briginshaw L."/>
            <person name="Caballero-Perez J."/>
            <person name="Catarino B."/>
            <person name="Chen F."/>
            <person name="Chiyoda S."/>
            <person name="Chovatia M."/>
            <person name="Davies K."/>
            <person name="Delmans M."/>
            <person name="Demura T."/>
            <person name="Dierschke T."/>
            <person name="Dolan L."/>
            <person name="Dorantes-Acosta A."/>
            <person name="Eklund D."/>
            <person name="Florent S."/>
            <person name="Flores-Sandoval E."/>
            <person name="Fujiyama A."/>
            <person name="Fukuzawa H."/>
            <person name="Galik B."/>
            <person name="Grimanelli D."/>
            <person name="Grimwood J."/>
            <person name="Grossniklaus U."/>
            <person name="Hamada T."/>
            <person name="Haseloff J."/>
            <person name="Hetherington A."/>
            <person name="Higo A."/>
            <person name="Hirakawa Y."/>
            <person name="Hundley H."/>
            <person name="Ikeda Y."/>
            <person name="Inoue K."/>
            <person name="Inoue S."/>
            <person name="Ishida S."/>
            <person name="Jia Q."/>
            <person name="Kakita M."/>
            <person name="Kanazawa T."/>
            <person name="Kawai Y."/>
            <person name="Kawashima T."/>
            <person name="Kennedy M."/>
            <person name="Kinose K."/>
            <person name="Kinoshita T."/>
            <person name="Kohara Y."/>
            <person name="Koide E."/>
            <person name="Komatsu K."/>
            <person name="Kopischke S."/>
            <person name="Kubo M."/>
            <person name="Kyozuka J."/>
            <person name="Lagercrantz U."/>
            <person name="Lin S."/>
            <person name="Lindquist E."/>
            <person name="Lipzen A."/>
            <person name="Lu C."/>
            <person name="Luna E."/>
            <person name="Martienssen R."/>
            <person name="Minamino N."/>
            <person name="Mizutani M."/>
            <person name="Mizutani M."/>
            <person name="Mochizuki N."/>
            <person name="Monte I."/>
            <person name="Mosher R."/>
            <person name="Nagasaki H."/>
            <person name="Nakagami H."/>
            <person name="Naramoto S."/>
            <person name="Nishitani K."/>
            <person name="Ohtani M."/>
            <person name="Okamoto T."/>
            <person name="Okumura M."/>
            <person name="Phillips J."/>
            <person name="Pollak B."/>
            <person name="Reinders A."/>
            <person name="Roevekamp M."/>
            <person name="Sano R."/>
            <person name="Sawa S."/>
            <person name="Schmid M."/>
            <person name="Shirakawa M."/>
            <person name="Solano R."/>
            <person name="Spunde A."/>
            <person name="Suetsugu N."/>
            <person name="Sugano S."/>
            <person name="Sugiyama A."/>
            <person name="Sun R."/>
            <person name="Suzuki Y."/>
            <person name="Takenaka M."/>
            <person name="Takezawa D."/>
            <person name="Tomogane H."/>
            <person name="Tsuzuki M."/>
            <person name="Ueda T."/>
            <person name="Umeda M."/>
            <person name="Ward J."/>
            <person name="Watanabe Y."/>
            <person name="Yazaki K."/>
            <person name="Yokoyama R."/>
            <person name="Yoshitake Y."/>
            <person name="Yotsui I."/>
            <person name="Zachgo S."/>
            <person name="Schmutz J."/>
        </authorList>
    </citation>
    <scope>NUCLEOTIDE SEQUENCE [LARGE SCALE GENOMIC DNA]</scope>
    <source>
        <strain evidence="5">cv. B-3</strain>
    </source>
</reference>
<name>A0A397YYY7_BRACM</name>
<feature type="region of interest" description="Disordered" evidence="1">
    <location>
        <begin position="237"/>
        <end position="276"/>
    </location>
</feature>
<evidence type="ECO:0000259" key="2">
    <source>
        <dbReference type="Pfam" id="PF14111"/>
    </source>
</evidence>
<evidence type="ECO:0000313" key="4">
    <source>
        <dbReference type="EMBL" id="RID58652.1"/>
    </source>
</evidence>
<dbReference type="EMBL" id="CM010633">
    <property type="protein sequence ID" value="RID58652.1"/>
    <property type="molecule type" value="Genomic_DNA"/>
</dbReference>
<dbReference type="Pfam" id="PF14392">
    <property type="entry name" value="zf-CCHC_4"/>
    <property type="match status" value="1"/>
</dbReference>
<proteinExistence type="predicted"/>
<dbReference type="Proteomes" id="UP000264353">
    <property type="component" value="Chromosome A6"/>
</dbReference>
<dbReference type="InterPro" id="IPR025558">
    <property type="entry name" value="DUF4283"/>
</dbReference>
<evidence type="ECO:0000256" key="1">
    <source>
        <dbReference type="SAM" id="MobiDB-lite"/>
    </source>
</evidence>
<gene>
    <name evidence="4" type="ORF">BRARA_F01935</name>
</gene>
<feature type="region of interest" description="Disordered" evidence="1">
    <location>
        <begin position="293"/>
        <end position="323"/>
    </location>
</feature>
<protein>
    <recommendedName>
        <fullName evidence="6">DUF4283 domain-containing protein</fullName>
    </recommendedName>
</protein>
<feature type="domain" description="DUF4283" evidence="2">
    <location>
        <begin position="42"/>
        <end position="117"/>
    </location>
</feature>
<feature type="compositionally biased region" description="Basic residues" evidence="1">
    <location>
        <begin position="477"/>
        <end position="486"/>
    </location>
</feature>